<dbReference type="GO" id="GO:0005783">
    <property type="term" value="C:endoplasmic reticulum"/>
    <property type="evidence" value="ECO:0007669"/>
    <property type="project" value="TreeGrafter"/>
</dbReference>
<dbReference type="SMART" id="SM00563">
    <property type="entry name" value="PlsC"/>
    <property type="match status" value="1"/>
</dbReference>
<feature type="domain" description="Phospholipid/glycerol acyltransferase" evidence="15">
    <location>
        <begin position="142"/>
        <end position="253"/>
    </location>
</feature>
<evidence type="ECO:0000256" key="8">
    <source>
        <dbReference type="ARBA" id="ARBA00023098"/>
    </source>
</evidence>
<dbReference type="PANTHER" id="PTHR23063">
    <property type="entry name" value="PHOSPHOLIPID ACYLTRANSFERASE"/>
    <property type="match status" value="1"/>
</dbReference>
<evidence type="ECO:0000313" key="16">
    <source>
        <dbReference type="EMBL" id="CAD7091437.1"/>
    </source>
</evidence>
<dbReference type="InterPro" id="IPR011992">
    <property type="entry name" value="EF-hand-dom_pair"/>
</dbReference>
<keyword evidence="6 14" id="KW-0812">Transmembrane</keyword>
<dbReference type="SUPFAM" id="SSF69593">
    <property type="entry name" value="Glycerol-3-phosphate (1)-acyltransferase"/>
    <property type="match status" value="1"/>
</dbReference>
<comment type="pathway">
    <text evidence="13">Phospholipid metabolism.</text>
</comment>
<keyword evidence="11" id="KW-1208">Phospholipid metabolism</keyword>
<keyword evidence="17" id="KW-1185">Reference proteome</keyword>
<keyword evidence="7 14" id="KW-1133">Transmembrane helix</keyword>
<dbReference type="AlphaFoldDB" id="A0A7R8V3Q0"/>
<accession>A0A7R8V3Q0</accession>
<dbReference type="OMA" id="FNQLVCR"/>
<dbReference type="GO" id="GO:0008654">
    <property type="term" value="P:phospholipid biosynthetic process"/>
    <property type="evidence" value="ECO:0007669"/>
    <property type="project" value="UniProtKB-KW"/>
</dbReference>
<gene>
    <name evidence="16" type="ORF">HERILL_LOCUS13853</name>
</gene>
<comment type="similarity">
    <text evidence="3">Belongs to the 1-acyl-sn-glycerol-3-phosphate acyltransferase family.</text>
</comment>
<organism evidence="16 17">
    <name type="scientific">Hermetia illucens</name>
    <name type="common">Black soldier fly</name>
    <dbReference type="NCBI Taxonomy" id="343691"/>
    <lineage>
        <taxon>Eukaryota</taxon>
        <taxon>Metazoa</taxon>
        <taxon>Ecdysozoa</taxon>
        <taxon>Arthropoda</taxon>
        <taxon>Hexapoda</taxon>
        <taxon>Insecta</taxon>
        <taxon>Pterygota</taxon>
        <taxon>Neoptera</taxon>
        <taxon>Endopterygota</taxon>
        <taxon>Diptera</taxon>
        <taxon>Brachycera</taxon>
        <taxon>Stratiomyomorpha</taxon>
        <taxon>Stratiomyidae</taxon>
        <taxon>Hermetiinae</taxon>
        <taxon>Hermetia</taxon>
    </lineage>
</organism>
<comment type="pathway">
    <text evidence="2">Lipid metabolism; phospholipid metabolism.</text>
</comment>
<sequence length="518" mass="58968">MGDSDFSQCKLLGSSRENGNCAAPSKPSKPPIGGLGRNYINPFVHEVEVTNPLTKLKIIILTVCLAPIRIVCIAIFLLIAWMIACIGLYGVSLKELETKPLSKWRRALRRVAAISMRCLYFAGSFNFIKFKGTKASAKEAPILCVAPHSSIFDSLVVLVLGPPSIVAKAETASILFFGKLINFTQPIYVWREDPDSRQTTIKNIVARANSEDDWPQILIFPEGTCANRRALITFKPGAFYPGVPVQPVCVRYPNEIDSYTWTWEGPGVARLLWLTLTKWHSFLEIEYLPVYTPNEEEKKNPKLFAQNVRDVMAKNLNIPTSDYSYDDCVVMTKAKDMNIPYPADIIEIRRYRQKLGLDSTKYDINLLNTCNYCNINQWPDLAQFADYLHMSVNNNENLKSLYSLFTHSDDSQHISFTAYLLCALFLAREDEESILDFLRVVCKLYQDGEGYLTKEGFRSVLLHSGKLSKGASVVLISHFFKNDADRIKFDQFSEYVKQNPKYQSLCMPNETYRRRKKD</sequence>
<dbReference type="InterPro" id="IPR045252">
    <property type="entry name" value="LPCAT1-like"/>
</dbReference>
<dbReference type="FunCoup" id="A0A7R8V3Q0">
    <property type="interactions" value="1389"/>
</dbReference>
<dbReference type="CDD" id="cd07991">
    <property type="entry name" value="LPLAT_LPCAT1-like"/>
    <property type="match status" value="1"/>
</dbReference>
<protein>
    <recommendedName>
        <fullName evidence="15">Phospholipid/glycerol acyltransferase domain-containing protein</fullName>
    </recommendedName>
</protein>
<evidence type="ECO:0000256" key="12">
    <source>
        <dbReference type="ARBA" id="ARBA00023315"/>
    </source>
</evidence>
<proteinExistence type="inferred from homology"/>
<keyword evidence="4" id="KW-0444">Lipid biosynthesis</keyword>
<dbReference type="Pfam" id="PF01553">
    <property type="entry name" value="Acyltransferase"/>
    <property type="match status" value="1"/>
</dbReference>
<name>A0A7R8V3Q0_HERIL</name>
<dbReference type="EMBL" id="LR899013">
    <property type="protein sequence ID" value="CAD7091437.1"/>
    <property type="molecule type" value="Genomic_DNA"/>
</dbReference>
<dbReference type="Gene3D" id="1.10.238.10">
    <property type="entry name" value="EF-hand"/>
    <property type="match status" value="1"/>
</dbReference>
<dbReference type="OrthoDB" id="272512at2759"/>
<evidence type="ECO:0000313" key="17">
    <source>
        <dbReference type="Proteomes" id="UP000594454"/>
    </source>
</evidence>
<evidence type="ECO:0000256" key="6">
    <source>
        <dbReference type="ARBA" id="ARBA00022692"/>
    </source>
</evidence>
<evidence type="ECO:0000256" key="13">
    <source>
        <dbReference type="ARBA" id="ARBA00025707"/>
    </source>
</evidence>
<evidence type="ECO:0000256" key="14">
    <source>
        <dbReference type="SAM" id="Phobius"/>
    </source>
</evidence>
<evidence type="ECO:0000256" key="10">
    <source>
        <dbReference type="ARBA" id="ARBA00023209"/>
    </source>
</evidence>
<dbReference type="InterPro" id="IPR002123">
    <property type="entry name" value="Plipid/glycerol_acylTrfase"/>
</dbReference>
<evidence type="ECO:0000256" key="11">
    <source>
        <dbReference type="ARBA" id="ARBA00023264"/>
    </source>
</evidence>
<evidence type="ECO:0000256" key="7">
    <source>
        <dbReference type="ARBA" id="ARBA00022989"/>
    </source>
</evidence>
<evidence type="ECO:0000256" key="4">
    <source>
        <dbReference type="ARBA" id="ARBA00022516"/>
    </source>
</evidence>
<evidence type="ECO:0000259" key="15">
    <source>
        <dbReference type="SMART" id="SM00563"/>
    </source>
</evidence>
<keyword evidence="8" id="KW-0443">Lipid metabolism</keyword>
<keyword evidence="10" id="KW-0594">Phospholipid biosynthesis</keyword>
<evidence type="ECO:0000256" key="1">
    <source>
        <dbReference type="ARBA" id="ARBA00004370"/>
    </source>
</evidence>
<keyword evidence="9 14" id="KW-0472">Membrane</keyword>
<keyword evidence="5" id="KW-0808">Transferase</keyword>
<evidence type="ECO:0000256" key="5">
    <source>
        <dbReference type="ARBA" id="ARBA00022679"/>
    </source>
</evidence>
<evidence type="ECO:0000256" key="3">
    <source>
        <dbReference type="ARBA" id="ARBA00008655"/>
    </source>
</evidence>
<reference evidence="16 17" key="1">
    <citation type="submission" date="2020-11" db="EMBL/GenBank/DDBJ databases">
        <authorList>
            <person name="Wallbank WR R."/>
            <person name="Pardo Diaz C."/>
            <person name="Kozak K."/>
            <person name="Martin S."/>
            <person name="Jiggins C."/>
            <person name="Moest M."/>
            <person name="Warren A I."/>
            <person name="Generalovic N T."/>
            <person name="Byers J.R.P. K."/>
            <person name="Montejo-Kovacevich G."/>
            <person name="Yen C E."/>
        </authorList>
    </citation>
    <scope>NUCLEOTIDE SEQUENCE [LARGE SCALE GENOMIC DNA]</scope>
</reference>
<feature type="transmembrane region" description="Helical" evidence="14">
    <location>
        <begin position="58"/>
        <end position="91"/>
    </location>
</feature>
<dbReference type="Proteomes" id="UP000594454">
    <property type="component" value="Chromosome 5"/>
</dbReference>
<dbReference type="GO" id="GO:0042171">
    <property type="term" value="F:lysophosphatidic acid acyltransferase activity"/>
    <property type="evidence" value="ECO:0007669"/>
    <property type="project" value="TreeGrafter"/>
</dbReference>
<dbReference type="UniPathway" id="UPA00085"/>
<dbReference type="PANTHER" id="PTHR23063:SF52">
    <property type="entry name" value="LYSOPHOSPHATIDYLCHOLINE ACYLTRANSFERASE"/>
    <property type="match status" value="1"/>
</dbReference>
<dbReference type="SUPFAM" id="SSF47473">
    <property type="entry name" value="EF-hand"/>
    <property type="match status" value="1"/>
</dbReference>
<keyword evidence="12" id="KW-0012">Acyltransferase</keyword>
<dbReference type="GO" id="GO:0008374">
    <property type="term" value="F:O-acyltransferase activity"/>
    <property type="evidence" value="ECO:0007669"/>
    <property type="project" value="InterPro"/>
</dbReference>
<comment type="subcellular location">
    <subcellularLocation>
        <location evidence="1">Membrane</location>
    </subcellularLocation>
</comment>
<evidence type="ECO:0000256" key="9">
    <source>
        <dbReference type="ARBA" id="ARBA00023136"/>
    </source>
</evidence>
<dbReference type="InParanoid" id="A0A7R8V3Q0"/>
<dbReference type="GO" id="GO:0016020">
    <property type="term" value="C:membrane"/>
    <property type="evidence" value="ECO:0007669"/>
    <property type="project" value="UniProtKB-SubCell"/>
</dbReference>
<evidence type="ECO:0000256" key="2">
    <source>
        <dbReference type="ARBA" id="ARBA00005074"/>
    </source>
</evidence>